<keyword evidence="4" id="KW-0769">Symport</keyword>
<keyword evidence="4" id="KW-0813">Transport</keyword>
<reference evidence="12" key="1">
    <citation type="submission" date="2016-04" db="UniProtKB">
        <authorList>
            <consortium name="WormBaseParasite"/>
        </authorList>
    </citation>
    <scope>IDENTIFICATION</scope>
</reference>
<dbReference type="STRING" id="102285.A0A0R3TM24"/>
<organism evidence="12">
    <name type="scientific">Rodentolepis nana</name>
    <name type="common">Dwarf tapeworm</name>
    <name type="synonym">Hymenolepis nana</name>
    <dbReference type="NCBI Taxonomy" id="102285"/>
    <lineage>
        <taxon>Eukaryota</taxon>
        <taxon>Metazoa</taxon>
        <taxon>Spiralia</taxon>
        <taxon>Lophotrochozoa</taxon>
        <taxon>Platyhelminthes</taxon>
        <taxon>Cestoda</taxon>
        <taxon>Eucestoda</taxon>
        <taxon>Cyclophyllidea</taxon>
        <taxon>Hymenolepididae</taxon>
        <taxon>Rodentolepis</taxon>
    </lineage>
</organism>
<feature type="region of interest" description="Disordered" evidence="7">
    <location>
        <begin position="632"/>
        <end position="682"/>
    </location>
</feature>
<proteinExistence type="inferred from homology"/>
<feature type="transmembrane region" description="Helical" evidence="8">
    <location>
        <begin position="499"/>
        <end position="520"/>
    </location>
</feature>
<keyword evidence="3 8" id="KW-0812">Transmembrane</keyword>
<feature type="transmembrane region" description="Helical" evidence="8">
    <location>
        <begin position="435"/>
        <end position="459"/>
    </location>
</feature>
<dbReference type="InterPro" id="IPR038770">
    <property type="entry name" value="Na+/solute_symporter_sf"/>
</dbReference>
<feature type="compositionally biased region" description="Pro residues" evidence="7">
    <location>
        <begin position="671"/>
        <end position="682"/>
    </location>
</feature>
<comment type="subcellular location">
    <subcellularLocation>
        <location evidence="1">Membrane</location>
        <topology evidence="1">Multi-pass membrane protein</topology>
    </subcellularLocation>
</comment>
<gene>
    <name evidence="10" type="ORF">HNAJ_LOCUS8338</name>
</gene>
<dbReference type="Gene3D" id="1.20.1530.20">
    <property type="match status" value="1"/>
</dbReference>
<keyword evidence="9" id="KW-0732">Signal</keyword>
<evidence type="ECO:0000313" key="10">
    <source>
        <dbReference type="EMBL" id="VDO04257.1"/>
    </source>
</evidence>
<evidence type="ECO:0000256" key="6">
    <source>
        <dbReference type="ARBA" id="ARBA00023136"/>
    </source>
</evidence>
<dbReference type="InterPro" id="IPR002657">
    <property type="entry name" value="BilAc:Na_symport/Acr3"/>
</dbReference>
<evidence type="ECO:0000256" key="8">
    <source>
        <dbReference type="SAM" id="Phobius"/>
    </source>
</evidence>
<dbReference type="WBParaSite" id="HNAJ_0000834201-mRNA-1">
    <property type="protein sequence ID" value="HNAJ_0000834201-mRNA-1"/>
    <property type="gene ID" value="HNAJ_0000834201"/>
</dbReference>
<dbReference type="PANTHER" id="PTHR10361">
    <property type="entry name" value="SODIUM-BILE ACID COTRANSPORTER"/>
    <property type="match status" value="1"/>
</dbReference>
<feature type="transmembrane region" description="Helical" evidence="8">
    <location>
        <begin position="271"/>
        <end position="296"/>
    </location>
</feature>
<feature type="signal peptide" evidence="9">
    <location>
        <begin position="1"/>
        <end position="18"/>
    </location>
</feature>
<dbReference type="GO" id="GO:0016020">
    <property type="term" value="C:membrane"/>
    <property type="evidence" value="ECO:0007669"/>
    <property type="project" value="UniProtKB-SubCell"/>
</dbReference>
<dbReference type="EMBL" id="UZAE01012265">
    <property type="protein sequence ID" value="VDO04257.1"/>
    <property type="molecule type" value="Genomic_DNA"/>
</dbReference>
<dbReference type="AlphaFoldDB" id="A0A0R3TM24"/>
<comment type="similarity">
    <text evidence="2">Belongs to the bile acid:sodium symporter (BASS) (TC 2.A.28) family.</text>
</comment>
<feature type="chain" id="PRO_5043131916" evidence="9">
    <location>
        <begin position="19"/>
        <end position="682"/>
    </location>
</feature>
<evidence type="ECO:0000256" key="2">
    <source>
        <dbReference type="ARBA" id="ARBA00006528"/>
    </source>
</evidence>
<name>A0A0R3TM24_RODNA</name>
<evidence type="ECO:0000256" key="1">
    <source>
        <dbReference type="ARBA" id="ARBA00004141"/>
    </source>
</evidence>
<evidence type="ECO:0000256" key="9">
    <source>
        <dbReference type="SAM" id="SignalP"/>
    </source>
</evidence>
<feature type="transmembrane region" description="Helical" evidence="8">
    <location>
        <begin position="471"/>
        <end position="487"/>
    </location>
</feature>
<dbReference type="Pfam" id="PF01758">
    <property type="entry name" value="SBF"/>
    <property type="match status" value="1"/>
</dbReference>
<evidence type="ECO:0000256" key="4">
    <source>
        <dbReference type="ARBA" id="ARBA00022847"/>
    </source>
</evidence>
<keyword evidence="5 8" id="KW-1133">Transmembrane helix</keyword>
<sequence>MPSISSLILLFLLKSTLAVDCNLTFWPHLTRSVQLPQSYSKALPNVSNAAQQPTLLAGQVMRFNINCSCCKDRSWIKKEFPEKGMLFYRIFAENRYSTILSRQPNVDPVIRSRFESAGDMSTKYRECKDFPLCAILYTPIVDGKQAVNYPFWVEANLIGRSGIKVELVWVNATLPERPDDIPLPSALSEKDIKKRKKNSSRNTKFTFELIAEAYVRGGNDSVSHVTVFLKPQIFYTIFDWSVFFVAGTIALSAGCNIDPSAFVRQIKRKPLAVAVGLFMQLFISPLIGLLAGYASSLSKEKIYGLFVTTTLQVGTCALIIISLSDCHEQFALAIAHLSNILNLATAPLWIYTVGTYVLKQEIYLLRFCGLITLISLVQMLGFLLRYARPSIAHGVLTWFSRPFLLLAGILFVTLGVYINQYVFQAPQQIAYLQHVGVALLIMLTMSYACAWLAGLLLNISVRRTRALANQVSVYQGLLAIPLLRICVPSPEGEQVSAAALWTVFLTPVPLIYNEVLKFLIRTGKSMYKAHKMRMRKRGPTAMLCADSLAAVAFTSMLLPDNVEIKHKSTNTSDALPFDEASNSTVNSAPVASRKYKRTFVRPNSSALLFSFKESSCDAENREKIIEALARKGGASLSEKRGRKNGRMGPHPRSMDDGFGGGVTPSWGPETVPYPPPSSKPIF</sequence>
<dbReference type="OrthoDB" id="203097at2759"/>
<feature type="transmembrane region" description="Helical" evidence="8">
    <location>
        <begin position="363"/>
        <end position="383"/>
    </location>
</feature>
<accession>A0A0R3TM24</accession>
<evidence type="ECO:0000313" key="12">
    <source>
        <dbReference type="WBParaSite" id="HNAJ_0000834201-mRNA-1"/>
    </source>
</evidence>
<dbReference type="Proteomes" id="UP000278807">
    <property type="component" value="Unassembled WGS sequence"/>
</dbReference>
<protein>
    <submittedName>
        <fullName evidence="12">Intimal thickness related receptor IRP domain-containing protein</fullName>
    </submittedName>
</protein>
<feature type="transmembrane region" description="Helical" evidence="8">
    <location>
        <begin position="330"/>
        <end position="351"/>
    </location>
</feature>
<dbReference type="InterPro" id="IPR004710">
    <property type="entry name" value="Bilac:Na_transpt"/>
</dbReference>
<feature type="transmembrane region" description="Helical" evidence="8">
    <location>
        <begin position="403"/>
        <end position="423"/>
    </location>
</feature>
<evidence type="ECO:0000256" key="7">
    <source>
        <dbReference type="SAM" id="MobiDB-lite"/>
    </source>
</evidence>
<feature type="transmembrane region" description="Helical" evidence="8">
    <location>
        <begin position="302"/>
        <end position="323"/>
    </location>
</feature>
<evidence type="ECO:0000256" key="3">
    <source>
        <dbReference type="ARBA" id="ARBA00022692"/>
    </source>
</evidence>
<evidence type="ECO:0000313" key="11">
    <source>
        <dbReference type="Proteomes" id="UP000278807"/>
    </source>
</evidence>
<reference evidence="10 11" key="2">
    <citation type="submission" date="2018-11" db="EMBL/GenBank/DDBJ databases">
        <authorList>
            <consortium name="Pathogen Informatics"/>
        </authorList>
    </citation>
    <scope>NUCLEOTIDE SEQUENCE [LARGE SCALE GENOMIC DNA]</scope>
</reference>
<evidence type="ECO:0000256" key="5">
    <source>
        <dbReference type="ARBA" id="ARBA00022989"/>
    </source>
</evidence>
<dbReference type="PANTHER" id="PTHR10361:SF28">
    <property type="entry name" value="P3 PROTEIN-RELATED"/>
    <property type="match status" value="1"/>
</dbReference>
<feature type="transmembrane region" description="Helical" evidence="8">
    <location>
        <begin position="233"/>
        <end position="251"/>
    </location>
</feature>
<keyword evidence="11" id="KW-1185">Reference proteome</keyword>
<dbReference type="GO" id="GO:0015293">
    <property type="term" value="F:symporter activity"/>
    <property type="evidence" value="ECO:0007669"/>
    <property type="project" value="UniProtKB-KW"/>
</dbReference>
<feature type="transmembrane region" description="Helical" evidence="8">
    <location>
        <begin position="540"/>
        <end position="558"/>
    </location>
</feature>
<keyword evidence="6 8" id="KW-0472">Membrane</keyword>